<dbReference type="PANTHER" id="PTHR45138">
    <property type="entry name" value="REGULATORY COMPONENTS OF SENSORY TRANSDUCTION SYSTEM"/>
    <property type="match status" value="1"/>
</dbReference>
<dbReference type="PANTHER" id="PTHR45138:SF9">
    <property type="entry name" value="DIGUANYLATE CYCLASE DGCM-RELATED"/>
    <property type="match status" value="1"/>
</dbReference>
<sequence>MKHIDADLLIQEWQDVVDLLAAIINVPAGLIMKLDKGKLEVFVSSKTPDNPYKVGANEVMENSGLYCETVIKTNKKLKITNALTDERWKNNPDVKLNMISYLGFPILYPDGNPFGTICILDSKENNYSDNHEKLIEKLRDLIEKELTILDNNYQLKRISEIDALTQIDNRYSFLTKAEIEINRSKRYNHHFSFIFFDLDWFKKINDKYGHQIGDTVLKEFSKTVNSQLRTTDLFGRYGGEEFIVALPETDLASAKLLANRIRERVQKMNIVYESSNVSITVSAGVSELTDDDRDIDTVINRADMALYEAKQSGRNKVC</sequence>
<dbReference type="Proteomes" id="UP000199053">
    <property type="component" value="Unassembled WGS sequence"/>
</dbReference>
<keyword evidence="5" id="KW-1185">Reference proteome</keyword>
<comment type="catalytic activity">
    <reaction evidence="2">
        <text>2 GTP = 3',3'-c-di-GMP + 2 diphosphate</text>
        <dbReference type="Rhea" id="RHEA:24898"/>
        <dbReference type="ChEBI" id="CHEBI:33019"/>
        <dbReference type="ChEBI" id="CHEBI:37565"/>
        <dbReference type="ChEBI" id="CHEBI:58805"/>
        <dbReference type="EC" id="2.7.7.65"/>
    </reaction>
</comment>
<accession>A0A1G9C3P9</accession>
<reference evidence="5" key="1">
    <citation type="submission" date="2016-10" db="EMBL/GenBank/DDBJ databases">
        <authorList>
            <person name="Varghese N."/>
            <person name="Submissions S."/>
        </authorList>
    </citation>
    <scope>NUCLEOTIDE SEQUENCE [LARGE SCALE GENOMIC DNA]</scope>
    <source>
        <strain evidence="5">DSM 16995</strain>
    </source>
</reference>
<dbReference type="SMART" id="SM00065">
    <property type="entry name" value="GAF"/>
    <property type="match status" value="1"/>
</dbReference>
<dbReference type="InterPro" id="IPR029016">
    <property type="entry name" value="GAF-like_dom_sf"/>
</dbReference>
<name>A0A1G9C3P9_9BACT</name>
<dbReference type="InterPro" id="IPR050469">
    <property type="entry name" value="Diguanylate_Cyclase"/>
</dbReference>
<dbReference type="SUPFAM" id="SSF55781">
    <property type="entry name" value="GAF domain-like"/>
    <property type="match status" value="1"/>
</dbReference>
<evidence type="ECO:0000259" key="3">
    <source>
        <dbReference type="PROSITE" id="PS50887"/>
    </source>
</evidence>
<dbReference type="PROSITE" id="PS50887">
    <property type="entry name" value="GGDEF"/>
    <property type="match status" value="1"/>
</dbReference>
<feature type="domain" description="GGDEF" evidence="3">
    <location>
        <begin position="189"/>
        <end position="318"/>
    </location>
</feature>
<evidence type="ECO:0000256" key="2">
    <source>
        <dbReference type="ARBA" id="ARBA00034247"/>
    </source>
</evidence>
<evidence type="ECO:0000313" key="4">
    <source>
        <dbReference type="EMBL" id="SDK46299.1"/>
    </source>
</evidence>
<dbReference type="CDD" id="cd01949">
    <property type="entry name" value="GGDEF"/>
    <property type="match status" value="1"/>
</dbReference>
<dbReference type="SUPFAM" id="SSF55073">
    <property type="entry name" value="Nucleotide cyclase"/>
    <property type="match status" value="1"/>
</dbReference>
<dbReference type="AlphaFoldDB" id="A0A1G9C3P9"/>
<dbReference type="InterPro" id="IPR043128">
    <property type="entry name" value="Rev_trsase/Diguanyl_cyclase"/>
</dbReference>
<dbReference type="NCBIfam" id="TIGR00254">
    <property type="entry name" value="GGDEF"/>
    <property type="match status" value="1"/>
</dbReference>
<protein>
    <recommendedName>
        <fullName evidence="1">diguanylate cyclase</fullName>
        <ecNumber evidence="1">2.7.7.65</ecNumber>
    </recommendedName>
</protein>
<dbReference type="RefSeq" id="WP_092157958.1">
    <property type="nucleotide sequence ID" value="NZ_FNGA01000001.1"/>
</dbReference>
<dbReference type="GO" id="GO:0052621">
    <property type="term" value="F:diguanylate cyclase activity"/>
    <property type="evidence" value="ECO:0007669"/>
    <property type="project" value="UniProtKB-EC"/>
</dbReference>
<dbReference type="EC" id="2.7.7.65" evidence="1"/>
<dbReference type="InterPro" id="IPR029787">
    <property type="entry name" value="Nucleotide_cyclase"/>
</dbReference>
<dbReference type="InterPro" id="IPR003018">
    <property type="entry name" value="GAF"/>
</dbReference>
<dbReference type="FunFam" id="3.30.70.270:FF:000001">
    <property type="entry name" value="Diguanylate cyclase domain protein"/>
    <property type="match status" value="1"/>
</dbReference>
<dbReference type="InterPro" id="IPR000160">
    <property type="entry name" value="GGDEF_dom"/>
</dbReference>
<dbReference type="EMBL" id="FNGA01000001">
    <property type="protein sequence ID" value="SDK46299.1"/>
    <property type="molecule type" value="Genomic_DNA"/>
</dbReference>
<evidence type="ECO:0000313" key="5">
    <source>
        <dbReference type="Proteomes" id="UP000199053"/>
    </source>
</evidence>
<proteinExistence type="predicted"/>
<dbReference type="STRING" id="246191.SAMN05660337_0531"/>
<dbReference type="OrthoDB" id="9783076at2"/>
<dbReference type="Gene3D" id="3.30.450.40">
    <property type="match status" value="1"/>
</dbReference>
<dbReference type="SMART" id="SM00267">
    <property type="entry name" value="GGDEF"/>
    <property type="match status" value="1"/>
</dbReference>
<evidence type="ECO:0000256" key="1">
    <source>
        <dbReference type="ARBA" id="ARBA00012528"/>
    </source>
</evidence>
<dbReference type="Pfam" id="PF13185">
    <property type="entry name" value="GAF_2"/>
    <property type="match status" value="1"/>
</dbReference>
<dbReference type="Gene3D" id="3.30.70.270">
    <property type="match status" value="1"/>
</dbReference>
<dbReference type="Pfam" id="PF00990">
    <property type="entry name" value="GGDEF"/>
    <property type="match status" value="1"/>
</dbReference>
<organism evidence="4 5">
    <name type="scientific">Maridesulfovibrio ferrireducens</name>
    <dbReference type="NCBI Taxonomy" id="246191"/>
    <lineage>
        <taxon>Bacteria</taxon>
        <taxon>Pseudomonadati</taxon>
        <taxon>Thermodesulfobacteriota</taxon>
        <taxon>Desulfovibrionia</taxon>
        <taxon>Desulfovibrionales</taxon>
        <taxon>Desulfovibrionaceae</taxon>
        <taxon>Maridesulfovibrio</taxon>
    </lineage>
</organism>
<gene>
    <name evidence="4" type="ORF">SAMN05660337_0531</name>
</gene>